<dbReference type="OrthoDB" id="5428863at2759"/>
<dbReference type="RefSeq" id="XP_033579021.1">
    <property type="nucleotide sequence ID" value="XM_033713787.1"/>
</dbReference>
<dbReference type="Proteomes" id="UP000504636">
    <property type="component" value="Unplaced"/>
</dbReference>
<reference evidence="4 6" key="1">
    <citation type="journal article" date="2020" name="Stud. Mycol.">
        <title>101 Dothideomycetes genomes: a test case for predicting lifestyles and emergence of pathogens.</title>
        <authorList>
            <person name="Haridas S."/>
            <person name="Albert R."/>
            <person name="Binder M."/>
            <person name="Bloem J."/>
            <person name="Labutti K."/>
            <person name="Salamov A."/>
            <person name="Andreopoulos B."/>
            <person name="Baker S."/>
            <person name="Barry K."/>
            <person name="Bills G."/>
            <person name="Bluhm B."/>
            <person name="Cannon C."/>
            <person name="Castanera R."/>
            <person name="Culley D."/>
            <person name="Daum C."/>
            <person name="Ezra D."/>
            <person name="Gonzalez J."/>
            <person name="Henrissat B."/>
            <person name="Kuo A."/>
            <person name="Liang C."/>
            <person name="Lipzen A."/>
            <person name="Lutzoni F."/>
            <person name="Magnuson J."/>
            <person name="Mondo S."/>
            <person name="Nolan M."/>
            <person name="Ohm R."/>
            <person name="Pangilinan J."/>
            <person name="Park H.-J."/>
            <person name="Ramirez L."/>
            <person name="Alfaro M."/>
            <person name="Sun H."/>
            <person name="Tritt A."/>
            <person name="Yoshinaga Y."/>
            <person name="Zwiers L.-H."/>
            <person name="Turgeon B."/>
            <person name="Goodwin S."/>
            <person name="Spatafora J."/>
            <person name="Crous P."/>
            <person name="Grigoriev I."/>
        </authorList>
    </citation>
    <scope>NUCLEOTIDE SEQUENCE</scope>
    <source>
        <strain evidence="4 6">CBS 304.34</strain>
    </source>
</reference>
<dbReference type="Pfam" id="PF06985">
    <property type="entry name" value="HET"/>
    <property type="match status" value="1"/>
</dbReference>
<keyword evidence="2" id="KW-0472">Membrane</keyword>
<name>A0A6A6YVX3_9PEZI</name>
<evidence type="ECO:0000313" key="6">
    <source>
        <dbReference type="RefSeq" id="XP_033579021.1"/>
    </source>
</evidence>
<reference evidence="6" key="3">
    <citation type="submission" date="2025-04" db="UniProtKB">
        <authorList>
            <consortium name="RefSeq"/>
        </authorList>
    </citation>
    <scope>IDENTIFICATION</scope>
    <source>
        <strain evidence="6">CBS 304.34</strain>
    </source>
</reference>
<feature type="transmembrane region" description="Helical" evidence="2">
    <location>
        <begin position="763"/>
        <end position="785"/>
    </location>
</feature>
<dbReference type="InterPro" id="IPR010730">
    <property type="entry name" value="HET"/>
</dbReference>
<organism evidence="4">
    <name type="scientific">Mytilinidion resinicola</name>
    <dbReference type="NCBI Taxonomy" id="574789"/>
    <lineage>
        <taxon>Eukaryota</taxon>
        <taxon>Fungi</taxon>
        <taxon>Dikarya</taxon>
        <taxon>Ascomycota</taxon>
        <taxon>Pezizomycotina</taxon>
        <taxon>Dothideomycetes</taxon>
        <taxon>Pleosporomycetidae</taxon>
        <taxon>Mytilinidiales</taxon>
        <taxon>Mytilinidiaceae</taxon>
        <taxon>Mytilinidion</taxon>
    </lineage>
</organism>
<feature type="region of interest" description="Disordered" evidence="1">
    <location>
        <begin position="1"/>
        <end position="22"/>
    </location>
</feature>
<evidence type="ECO:0000259" key="3">
    <source>
        <dbReference type="Pfam" id="PF06985"/>
    </source>
</evidence>
<keyword evidence="2" id="KW-0812">Transmembrane</keyword>
<evidence type="ECO:0000313" key="4">
    <source>
        <dbReference type="EMBL" id="KAF2812057.1"/>
    </source>
</evidence>
<proteinExistence type="predicted"/>
<evidence type="ECO:0000256" key="1">
    <source>
        <dbReference type="SAM" id="MobiDB-lite"/>
    </source>
</evidence>
<dbReference type="EMBL" id="MU003697">
    <property type="protein sequence ID" value="KAF2812057.1"/>
    <property type="molecule type" value="Genomic_DNA"/>
</dbReference>
<keyword evidence="5" id="KW-1185">Reference proteome</keyword>
<feature type="compositionally biased region" description="Basic and acidic residues" evidence="1">
    <location>
        <begin position="11"/>
        <end position="22"/>
    </location>
</feature>
<accession>A0A6A6YVX3</accession>
<gene>
    <name evidence="4 6" type="ORF">BDZ99DRAFT_260360</name>
</gene>
<feature type="transmembrane region" description="Helical" evidence="2">
    <location>
        <begin position="791"/>
        <end position="811"/>
    </location>
</feature>
<dbReference type="AlphaFoldDB" id="A0A6A6YVX3"/>
<evidence type="ECO:0000313" key="5">
    <source>
        <dbReference type="Proteomes" id="UP000504636"/>
    </source>
</evidence>
<sequence>MEINGNPVSSKPERDSNGDTSDHPLCSVCSTLDIWKLLSQDVASLSRWVTGFWTPSLDKSYGQDSVNSVQVARFRPPNGPAISSSCAMCRLLAYCVPGDSASSIQRLGVVDCGQTRTMKGQTRRIIGLQVDVNKALRVLPFGEDTDLLGFSAENFPRPCIPERADRQLLKSWLKRCAQNHTLCKGLDGELNDPSYDTGIEYVINIKDMCIEQVNGKSLRYIALSYVWGNAQQLRLLRENVMSLTQKSSLYDQYWQHIPRTIQDAINFTRDLDEKYLWVDALCICQDDVESRDFQIGIMNEIYKCATLTLVALEATSASSELPGVSQYHDTRQAPVETIQGLRLTTILPRLEQRVAELDIEGPFRWSRRAWTFQEELLSRRLLYFSEKQIYFKCLESEFREDRIDSEYNSELVINPFDIHPGRYFYNPPERQFRLTCWKMFIEDFSTRRSTMPVDRGLAFQGIAKQQEQTWNTPCVTGLSIMHLPNTLNWHHGSYEHGMAKVSEIRILEWPSWSWFGWTDQMIFPKYQCYRSTISSVIIEHQDASLKLYFDDWGFLQPPGLRDSFSARVAWEVRLEIEFARRNLGAPFEDEQWRRAEEAWRRDYPPDFHAASITGARDCTLTFKAASTSLNLDLAKITTRGQIPIINRKGVACGVMHSTRHTAALSSHTFVCECILIGTSRRFLHLLNPGFPPPSFRRPILNKETLSSTFTPFLAQRSSSRQDFLAMPEMRSSTLFRRLLPRWVAGSPEARTLWSRLERYSSPVAVIFLAPFVGLAFVLFLLYAIMLALFTVLAALIIPALLIGVCLLLLIWKLAYVCLIKYLWLAQDWDKVAHVMWVEDHETHYERVAVGEMSFRSWKLWTIDFLPNSCNFNTPSHQVSPPWPCQNLPASPLISR</sequence>
<protein>
    <submittedName>
        <fullName evidence="4 6">HET-domain-containing protein</fullName>
    </submittedName>
</protein>
<dbReference type="PANTHER" id="PTHR33112:SF12">
    <property type="entry name" value="HETEROKARYON INCOMPATIBILITY DOMAIN-CONTAINING PROTEIN"/>
    <property type="match status" value="1"/>
</dbReference>
<feature type="domain" description="Heterokaryon incompatibility" evidence="3">
    <location>
        <begin position="220"/>
        <end position="374"/>
    </location>
</feature>
<evidence type="ECO:0000256" key="2">
    <source>
        <dbReference type="SAM" id="Phobius"/>
    </source>
</evidence>
<dbReference type="PANTHER" id="PTHR33112">
    <property type="entry name" value="DOMAIN PROTEIN, PUTATIVE-RELATED"/>
    <property type="match status" value="1"/>
</dbReference>
<keyword evidence="2" id="KW-1133">Transmembrane helix</keyword>
<dbReference type="GeneID" id="54454680"/>
<reference evidence="6" key="2">
    <citation type="submission" date="2020-04" db="EMBL/GenBank/DDBJ databases">
        <authorList>
            <consortium name="NCBI Genome Project"/>
        </authorList>
    </citation>
    <scope>NUCLEOTIDE SEQUENCE</scope>
    <source>
        <strain evidence="6">CBS 304.34</strain>
    </source>
</reference>